<sequence>MFDRTSPTGSPLSPAQFPDMDIVRGVPIQPKASPFADVRPDYMDLAATAARSLPKPPPTKKATIWDKEHISETLAGVGAGFFAGQNFGDGLGAAAQTIAGRTRQLREEERPDITYGGPGDQFEITTDRRTGAKTVRQVPEFAAAVERERAAKNRPDFKTQTDMRSRALFAIATQVPPEQRAEAYRDLINNPGFYGVDPSGMPREWDDRYGTVAGTMGLSVNEGLSQKRDDAKLEDDIRHRRVVEAQGNQRVQQGNAKVLQGAARVAQSAAKLRAAPPSTRKPRSGTLSIGTAMSGYVYQGGDPANRNNWKKQ</sequence>
<evidence type="ECO:0000313" key="3">
    <source>
        <dbReference type="Proteomes" id="UP000197783"/>
    </source>
</evidence>
<evidence type="ECO:0000256" key="1">
    <source>
        <dbReference type="SAM" id="MobiDB-lite"/>
    </source>
</evidence>
<dbReference type="Proteomes" id="UP000197783">
    <property type="component" value="Unassembled WGS sequence"/>
</dbReference>
<feature type="region of interest" description="Disordered" evidence="1">
    <location>
        <begin position="269"/>
        <end position="312"/>
    </location>
</feature>
<organism evidence="2 3">
    <name type="scientific">Sphingomonas mucosissima</name>
    <dbReference type="NCBI Taxonomy" id="370959"/>
    <lineage>
        <taxon>Bacteria</taxon>
        <taxon>Pseudomonadati</taxon>
        <taxon>Pseudomonadota</taxon>
        <taxon>Alphaproteobacteria</taxon>
        <taxon>Sphingomonadales</taxon>
        <taxon>Sphingomonadaceae</taxon>
        <taxon>Sphingomonas</taxon>
    </lineage>
</organism>
<name>A0A245ZPX0_9SPHN</name>
<proteinExistence type="predicted"/>
<dbReference type="RefSeq" id="WP_088330905.1">
    <property type="nucleotide sequence ID" value="NZ_NBBJ01000001.1"/>
</dbReference>
<evidence type="ECO:0000313" key="2">
    <source>
        <dbReference type="EMBL" id="OWK31786.1"/>
    </source>
</evidence>
<dbReference type="OrthoDB" id="7563717at2"/>
<gene>
    <name evidence="2" type="ORF">SPMU_01040</name>
</gene>
<accession>A0A245ZPX0</accession>
<protein>
    <submittedName>
        <fullName evidence="2">Uncharacterized protein</fullName>
    </submittedName>
</protein>
<dbReference type="AlphaFoldDB" id="A0A245ZPX0"/>
<comment type="caution">
    <text evidence="2">The sequence shown here is derived from an EMBL/GenBank/DDBJ whole genome shotgun (WGS) entry which is preliminary data.</text>
</comment>
<reference evidence="2 3" key="1">
    <citation type="submission" date="2017-03" db="EMBL/GenBank/DDBJ databases">
        <title>Genome sequence of Sphingomonas mucosissima DSM 17494.</title>
        <authorList>
            <person name="Poehlein A."/>
            <person name="Wuebbeler J.H."/>
            <person name="Steinbuechel A."/>
            <person name="Daniel R."/>
        </authorList>
    </citation>
    <scope>NUCLEOTIDE SEQUENCE [LARGE SCALE GENOMIC DNA]</scope>
    <source>
        <strain evidence="2 3">DSM 17494</strain>
    </source>
</reference>
<dbReference type="EMBL" id="NBBJ01000001">
    <property type="protein sequence ID" value="OWK31786.1"/>
    <property type="molecule type" value="Genomic_DNA"/>
</dbReference>
<keyword evidence="3" id="KW-1185">Reference proteome</keyword>